<gene>
    <name evidence="1" type="ORF">S06H3_27841</name>
</gene>
<accession>X1NBB1</accession>
<evidence type="ECO:0000313" key="1">
    <source>
        <dbReference type="EMBL" id="GAI24110.1"/>
    </source>
</evidence>
<protein>
    <submittedName>
        <fullName evidence="1">Uncharacterized protein</fullName>
    </submittedName>
</protein>
<proteinExistence type="predicted"/>
<comment type="caution">
    <text evidence="1">The sequence shown here is derived from an EMBL/GenBank/DDBJ whole genome shotgun (WGS) entry which is preliminary data.</text>
</comment>
<sequence length="152" mass="16569">MKTNDVTGRFKRGWVGIGIELGRPGIGTRFHDVDKVAQAMARLGAKFEPKNPVTLLMKDVGARKLKEDVLDEKVLSAIVECTFPIEKIKAALIALKEVARDVDTVFSVDCISVVEPDGSLPVDKILSELEIPRYINGKTNVGLGRPLAEGEN</sequence>
<dbReference type="EMBL" id="BARV01016186">
    <property type="protein sequence ID" value="GAI24110.1"/>
    <property type="molecule type" value="Genomic_DNA"/>
</dbReference>
<dbReference type="AlphaFoldDB" id="X1NBB1"/>
<organism evidence="1">
    <name type="scientific">marine sediment metagenome</name>
    <dbReference type="NCBI Taxonomy" id="412755"/>
    <lineage>
        <taxon>unclassified sequences</taxon>
        <taxon>metagenomes</taxon>
        <taxon>ecological metagenomes</taxon>
    </lineage>
</organism>
<name>X1NBB1_9ZZZZ</name>
<reference evidence="1" key="1">
    <citation type="journal article" date="2014" name="Front. Microbiol.">
        <title>High frequency of phylogenetically diverse reductive dehalogenase-homologous genes in deep subseafloor sedimentary metagenomes.</title>
        <authorList>
            <person name="Kawai M."/>
            <person name="Futagami T."/>
            <person name="Toyoda A."/>
            <person name="Takaki Y."/>
            <person name="Nishi S."/>
            <person name="Hori S."/>
            <person name="Arai W."/>
            <person name="Tsubouchi T."/>
            <person name="Morono Y."/>
            <person name="Uchiyama I."/>
            <person name="Ito T."/>
            <person name="Fujiyama A."/>
            <person name="Inagaki F."/>
            <person name="Takami H."/>
        </authorList>
    </citation>
    <scope>NUCLEOTIDE SEQUENCE</scope>
    <source>
        <strain evidence="1">Expedition CK06-06</strain>
    </source>
</reference>